<dbReference type="STRING" id="1297742.A176_003344"/>
<keyword evidence="2 7" id="KW-0808">Transferase</keyword>
<dbReference type="InterPro" id="IPR016461">
    <property type="entry name" value="COMT-like"/>
</dbReference>
<dbReference type="InterPro" id="IPR012967">
    <property type="entry name" value="COMT_dimerisation"/>
</dbReference>
<sequence>MVYGFWVSRCLQIMAELGIADIIGDVPKTAEELAEASGTHAPSLRRMLRLLSGLGVLVKDESNQRWGLTEMGEMLREDNPGSVYGSLRAHGLLLSWQAWGDLANSLKTGQPSLEKFMGTSFFDYMRTHADVAAIFNNSMAAYQTLNAPAVVNAYDFSRTRSICDVGGGTGMLLAHILQANPGVRGAVFEMPHVAIETRQRLAEQSLAERCEVLEGDFFVRIPEGYDTYILSQILHDWDDERSLRILQNIRASMRPDSRLLIVETVLPGDNVNHFGNLYDMAMLVVVGGRERTHAEYAELLEKAGMKLANVHPTTMPPSVVEAVVA</sequence>
<dbReference type="Gene3D" id="3.40.50.150">
    <property type="entry name" value="Vaccinia Virus protein VP39"/>
    <property type="match status" value="1"/>
</dbReference>
<dbReference type="GO" id="GO:0046983">
    <property type="term" value="F:protein dimerization activity"/>
    <property type="evidence" value="ECO:0007669"/>
    <property type="project" value="InterPro"/>
</dbReference>
<dbReference type="GO" id="GO:0008171">
    <property type="term" value="F:O-methyltransferase activity"/>
    <property type="evidence" value="ECO:0007669"/>
    <property type="project" value="InterPro"/>
</dbReference>
<feature type="active site" description="Proton acceptor" evidence="4">
    <location>
        <position position="235"/>
    </location>
</feature>
<dbReference type="EMBL" id="CP012109">
    <property type="protein sequence ID" value="AKQ66432.1"/>
    <property type="molecule type" value="Genomic_DNA"/>
</dbReference>
<dbReference type="SUPFAM" id="SSF53335">
    <property type="entry name" value="S-adenosyl-L-methionine-dependent methyltransferases"/>
    <property type="match status" value="1"/>
</dbReference>
<feature type="domain" description="O-methyltransferase C-terminal" evidence="5">
    <location>
        <begin position="99"/>
        <end position="305"/>
    </location>
</feature>
<dbReference type="eggNOG" id="COG2226">
    <property type="taxonomic scope" value="Bacteria"/>
</dbReference>
<evidence type="ECO:0000313" key="8">
    <source>
        <dbReference type="Proteomes" id="UP000009026"/>
    </source>
</evidence>
<dbReference type="Proteomes" id="UP000009026">
    <property type="component" value="Chromosome"/>
</dbReference>
<evidence type="ECO:0000259" key="6">
    <source>
        <dbReference type="Pfam" id="PF08100"/>
    </source>
</evidence>
<feature type="domain" description="O-methyltransferase dimerisation" evidence="6">
    <location>
        <begin position="3"/>
        <end position="75"/>
    </location>
</feature>
<dbReference type="PIRSF" id="PIRSF005739">
    <property type="entry name" value="O-mtase"/>
    <property type="match status" value="1"/>
</dbReference>
<name>A0A0H4XEB3_9BACT</name>
<keyword evidence="3" id="KW-0949">S-adenosyl-L-methionine</keyword>
<dbReference type="InterPro" id="IPR036388">
    <property type="entry name" value="WH-like_DNA-bd_sf"/>
</dbReference>
<dbReference type="Pfam" id="PF08100">
    <property type="entry name" value="Dimerisation"/>
    <property type="match status" value="1"/>
</dbReference>
<evidence type="ECO:0000256" key="3">
    <source>
        <dbReference type="ARBA" id="ARBA00022691"/>
    </source>
</evidence>
<dbReference type="KEGG" id="mym:A176_003344"/>
<dbReference type="CDD" id="cd02440">
    <property type="entry name" value="AdoMet_MTases"/>
    <property type="match status" value="1"/>
</dbReference>
<evidence type="ECO:0000259" key="5">
    <source>
        <dbReference type="Pfam" id="PF00891"/>
    </source>
</evidence>
<evidence type="ECO:0000256" key="1">
    <source>
        <dbReference type="ARBA" id="ARBA00022603"/>
    </source>
</evidence>
<keyword evidence="8" id="KW-1185">Reference proteome</keyword>
<dbReference type="Gene3D" id="1.10.10.10">
    <property type="entry name" value="Winged helix-like DNA-binding domain superfamily/Winged helix DNA-binding domain"/>
    <property type="match status" value="1"/>
</dbReference>
<dbReference type="Pfam" id="PF00891">
    <property type="entry name" value="Methyltransf_2"/>
    <property type="match status" value="1"/>
</dbReference>
<gene>
    <name evidence="7" type="ORF">A176_003344</name>
</gene>
<dbReference type="Gene3D" id="1.10.287.1350">
    <property type="match status" value="1"/>
</dbReference>
<dbReference type="PROSITE" id="PS51683">
    <property type="entry name" value="SAM_OMT_II"/>
    <property type="match status" value="1"/>
</dbReference>
<dbReference type="GO" id="GO:0032259">
    <property type="term" value="P:methylation"/>
    <property type="evidence" value="ECO:0007669"/>
    <property type="project" value="UniProtKB-KW"/>
</dbReference>
<dbReference type="AlphaFoldDB" id="A0A0H4XEB3"/>
<organism evidence="7 8">
    <name type="scientific">Pseudomyxococcus hansupus</name>
    <dbReference type="NCBI Taxonomy" id="1297742"/>
    <lineage>
        <taxon>Bacteria</taxon>
        <taxon>Pseudomonadati</taxon>
        <taxon>Myxococcota</taxon>
        <taxon>Myxococcia</taxon>
        <taxon>Myxococcales</taxon>
        <taxon>Cystobacterineae</taxon>
        <taxon>Myxococcaceae</taxon>
        <taxon>Pseudomyxococcus</taxon>
    </lineage>
</organism>
<dbReference type="PATRIC" id="fig|1297742.4.peg.3373"/>
<protein>
    <submittedName>
        <fullName evidence="7">O-methyltransferase</fullName>
    </submittedName>
</protein>
<dbReference type="InterPro" id="IPR036390">
    <property type="entry name" value="WH_DNA-bd_sf"/>
</dbReference>
<dbReference type="OrthoDB" id="9766840at2"/>
<reference evidence="7 8" key="1">
    <citation type="journal article" date="2016" name="PLoS ONE">
        <title>Complete Genome Sequence and Comparative Genomics of a Novel Myxobacterium Myxococcus hansupus.</title>
        <authorList>
            <person name="Sharma G."/>
            <person name="Narwani T."/>
            <person name="Subramanian S."/>
        </authorList>
    </citation>
    <scope>NUCLEOTIDE SEQUENCE [LARGE SCALE GENOMIC DNA]</scope>
    <source>
        <strain evidence="8">mixupus</strain>
    </source>
</reference>
<dbReference type="SUPFAM" id="SSF46785">
    <property type="entry name" value="Winged helix' DNA-binding domain"/>
    <property type="match status" value="1"/>
</dbReference>
<keyword evidence="1 7" id="KW-0489">Methyltransferase</keyword>
<dbReference type="PANTHER" id="PTHR43712">
    <property type="entry name" value="PUTATIVE (AFU_ORTHOLOGUE AFUA_4G14580)-RELATED"/>
    <property type="match status" value="1"/>
</dbReference>
<evidence type="ECO:0000313" key="7">
    <source>
        <dbReference type="EMBL" id="AKQ66432.1"/>
    </source>
</evidence>
<dbReference type="InterPro" id="IPR029063">
    <property type="entry name" value="SAM-dependent_MTases_sf"/>
</dbReference>
<accession>A0A0H4XEB3</accession>
<proteinExistence type="predicted"/>
<evidence type="ECO:0000256" key="2">
    <source>
        <dbReference type="ARBA" id="ARBA00022679"/>
    </source>
</evidence>
<dbReference type="InterPro" id="IPR001077">
    <property type="entry name" value="COMT_C"/>
</dbReference>
<dbReference type="PANTHER" id="PTHR43712:SF2">
    <property type="entry name" value="O-METHYLTRANSFERASE CICE"/>
    <property type="match status" value="1"/>
</dbReference>
<evidence type="ECO:0000256" key="4">
    <source>
        <dbReference type="PIRSR" id="PIRSR005739-1"/>
    </source>
</evidence>